<dbReference type="GO" id="GO:0005794">
    <property type="term" value="C:Golgi apparatus"/>
    <property type="evidence" value="ECO:0007669"/>
    <property type="project" value="TreeGrafter"/>
</dbReference>
<comment type="similarity">
    <text evidence="1">Belongs to the BicD family.</text>
</comment>
<dbReference type="PANTHER" id="PTHR31233">
    <property type="entry name" value="BICAUDAL D FAMILY MEMBER"/>
    <property type="match status" value="1"/>
</dbReference>
<evidence type="ECO:0000256" key="1">
    <source>
        <dbReference type="ARBA" id="ARBA00010061"/>
    </source>
</evidence>
<dbReference type="Gene3D" id="6.10.250.2470">
    <property type="match status" value="1"/>
</dbReference>
<dbReference type="AlphaFoldDB" id="A0A1D2NHY5"/>
<dbReference type="Gene3D" id="1.10.287.1490">
    <property type="match status" value="1"/>
</dbReference>
<dbReference type="OrthoDB" id="10069295at2759"/>
<evidence type="ECO:0000256" key="4">
    <source>
        <dbReference type="SAM" id="MobiDB-lite"/>
    </source>
</evidence>
<gene>
    <name evidence="5" type="ORF">Ocin01_01803</name>
</gene>
<feature type="coiled-coil region" evidence="3">
    <location>
        <begin position="3"/>
        <end position="65"/>
    </location>
</feature>
<feature type="coiled-coil region" evidence="3">
    <location>
        <begin position="599"/>
        <end position="644"/>
    </location>
</feature>
<dbReference type="InterPro" id="IPR018477">
    <property type="entry name" value="BICD"/>
</dbReference>
<feature type="region of interest" description="Disordered" evidence="4">
    <location>
        <begin position="737"/>
        <end position="771"/>
    </location>
</feature>
<protein>
    <submittedName>
        <fullName evidence="5">Protein bicaudal D</fullName>
    </submittedName>
</protein>
<dbReference type="GO" id="GO:0072393">
    <property type="term" value="P:microtubule anchoring at microtubule organizing center"/>
    <property type="evidence" value="ECO:0007669"/>
    <property type="project" value="TreeGrafter"/>
</dbReference>
<organism evidence="5 6">
    <name type="scientific">Orchesella cincta</name>
    <name type="common">Springtail</name>
    <name type="synonym">Podura cincta</name>
    <dbReference type="NCBI Taxonomy" id="48709"/>
    <lineage>
        <taxon>Eukaryota</taxon>
        <taxon>Metazoa</taxon>
        <taxon>Ecdysozoa</taxon>
        <taxon>Arthropoda</taxon>
        <taxon>Hexapoda</taxon>
        <taxon>Collembola</taxon>
        <taxon>Entomobryomorpha</taxon>
        <taxon>Entomobryoidea</taxon>
        <taxon>Orchesellidae</taxon>
        <taxon>Orchesellinae</taxon>
        <taxon>Orchesella</taxon>
    </lineage>
</organism>
<dbReference type="PANTHER" id="PTHR31233:SF6">
    <property type="entry name" value="PROTEIN BICAUDAL D"/>
    <property type="match status" value="1"/>
</dbReference>
<dbReference type="GO" id="GO:0008093">
    <property type="term" value="F:cytoskeletal anchor activity"/>
    <property type="evidence" value="ECO:0007669"/>
    <property type="project" value="InterPro"/>
</dbReference>
<dbReference type="Proteomes" id="UP000094527">
    <property type="component" value="Unassembled WGS sequence"/>
</dbReference>
<evidence type="ECO:0000256" key="2">
    <source>
        <dbReference type="ARBA" id="ARBA00023054"/>
    </source>
</evidence>
<evidence type="ECO:0000256" key="3">
    <source>
        <dbReference type="SAM" id="Coils"/>
    </source>
</evidence>
<feature type="coiled-coil region" evidence="3">
    <location>
        <begin position="310"/>
        <end position="382"/>
    </location>
</feature>
<sequence length="771" mass="87110">MADQRSEESLESLKIEVSRLSRELDQTQGEKVQAAKYGMGLLEENSKLQERCSQLEEIYEITKNELDLTKTALSKTTETHKITEISGIQHEENLLSESAALECSLNSQIIDLEGELRLSKQELERLKAERDRTLSETAELQKEQELVSMEKSGLKKEMKEMKFREARLLKDCSDLEEENISLQKQVSVLKSSQVEFEGAKHEIQRLLESAQELQQQVEELSSLKRIAEQQMEEALQSLQLERENRYALKKELDAKINSESIMNLSNLALSLRGGLHDDHDIGSDSDGEDVRIPEEMDTGRPQEKQVDLFSEIHLNQMKKLEKQLEGVEGERNALTKSLKEIQDQMEKGKSQVAHLQAAVATIMSHIEALDNLKNEISKKVEKPDSPPLVSTTYQGWFTVSSKEIDHLKQSIVEIEKSENSLISDVASALRVEMTNLKEKLLVYEMKLQEMEIEMRSMDDAAADAHRTIDTTQGDLNFISEELANLYYKVCNVQGVTAQRVMLDHMTGKGDGKNYSPAKSMGFQGDNHLMVLISRLRPKAQNLSNNWEGDLTITKQVETISEQVKILRSTVLSAVEATTRTLESHASGERGDESIGTPTLEEIQKQLTEYRALVESKTEQNAALRSVLKANKLAAERALANLKAKYDTEKTIVSETMVKLRNELRLLKEDAATFSSLRAMFAARCEEYSTQVDELQRQLSAAEEEKKTLNQLLKLAVQQKLELNQRLEAIELDREIKIHSRRHQPNSNRQVGPGSAGGGPRTGGFGSPRHNR</sequence>
<feature type="compositionally biased region" description="Gly residues" evidence="4">
    <location>
        <begin position="753"/>
        <end position="765"/>
    </location>
</feature>
<evidence type="ECO:0000313" key="6">
    <source>
        <dbReference type="Proteomes" id="UP000094527"/>
    </source>
</evidence>
<dbReference type="GO" id="GO:0070507">
    <property type="term" value="P:regulation of microtubule cytoskeleton organization"/>
    <property type="evidence" value="ECO:0007669"/>
    <property type="project" value="TreeGrafter"/>
</dbReference>
<name>A0A1D2NHY5_ORCCI</name>
<dbReference type="Pfam" id="PF09730">
    <property type="entry name" value="BicD"/>
    <property type="match status" value="1"/>
</dbReference>
<feature type="coiled-coil region" evidence="3">
    <location>
        <begin position="677"/>
        <end position="732"/>
    </location>
</feature>
<comment type="caution">
    <text evidence="5">The sequence shown here is derived from an EMBL/GenBank/DDBJ whole genome shotgun (WGS) entry which is preliminary data.</text>
</comment>
<dbReference type="GO" id="GO:0005829">
    <property type="term" value="C:cytosol"/>
    <property type="evidence" value="ECO:0007669"/>
    <property type="project" value="TreeGrafter"/>
</dbReference>
<accession>A0A1D2NHY5</accession>
<dbReference type="STRING" id="48709.A0A1D2NHY5"/>
<feature type="region of interest" description="Disordered" evidence="4">
    <location>
        <begin position="278"/>
        <end position="302"/>
    </location>
</feature>
<feature type="coiled-coil region" evidence="3">
    <location>
        <begin position="433"/>
        <end position="467"/>
    </location>
</feature>
<proteinExistence type="inferred from homology"/>
<keyword evidence="2 3" id="KW-0175">Coiled coil</keyword>
<dbReference type="GO" id="GO:0034452">
    <property type="term" value="F:dynactin binding"/>
    <property type="evidence" value="ECO:0007669"/>
    <property type="project" value="TreeGrafter"/>
</dbReference>
<reference evidence="5 6" key="1">
    <citation type="journal article" date="2016" name="Genome Biol. Evol.">
        <title>Gene Family Evolution Reflects Adaptation to Soil Environmental Stressors in the Genome of the Collembolan Orchesella cincta.</title>
        <authorList>
            <person name="Faddeeva-Vakhrusheva A."/>
            <person name="Derks M.F."/>
            <person name="Anvar S.Y."/>
            <person name="Agamennone V."/>
            <person name="Suring W."/>
            <person name="Smit S."/>
            <person name="van Straalen N.M."/>
            <person name="Roelofs D."/>
        </authorList>
    </citation>
    <scope>NUCLEOTIDE SEQUENCE [LARGE SCALE GENOMIC DNA]</scope>
    <source>
        <tissue evidence="5">Mixed pool</tissue>
    </source>
</reference>
<dbReference type="EMBL" id="LJIJ01000034">
    <property type="protein sequence ID" value="ODN04888.1"/>
    <property type="molecule type" value="Genomic_DNA"/>
</dbReference>
<dbReference type="GO" id="GO:0070840">
    <property type="term" value="F:dynein complex binding"/>
    <property type="evidence" value="ECO:0007669"/>
    <property type="project" value="InterPro"/>
</dbReference>
<feature type="coiled-coil region" evidence="3">
    <location>
        <begin position="109"/>
        <end position="244"/>
    </location>
</feature>
<keyword evidence="6" id="KW-1185">Reference proteome</keyword>
<dbReference type="OMA" id="ARQDTFI"/>
<evidence type="ECO:0000313" key="5">
    <source>
        <dbReference type="EMBL" id="ODN04888.1"/>
    </source>
</evidence>